<keyword evidence="2" id="KW-0732">Signal</keyword>
<evidence type="ECO:0000256" key="1">
    <source>
        <dbReference type="SAM" id="MobiDB-lite"/>
    </source>
</evidence>
<accession>A0ABP0W1T0</accession>
<sequence length="323" mass="34713">MMWRLVVVNWVATVVLVLVLPIPDLVSCEVVSAVRPAGGCGGGGGGGLKPAGTDLSIDMSEDILQAQYNFEKLIPEVQKLMLQYSRISNTQKYYCQPAINDDGTSSSSYYKPPRRGSVVFGPTGIKLKPPSGPNPEGNFKVNDVSIETGGRVSESSGFPPGEVEDSPLKKTNGHHPIGKTSLYDGLFATISSDSPTKKNSAADALERTPMPDAAATAGLEDSSRRRNVYDTIIIPVMSDKQHDLLATHDQNSLSMQQKLSPEAFEYPSLDLTPENVVAGGVDVWPQLQVRRFRDIPLAPGQDRQFGRPAGEAGFIYIAADPVG</sequence>
<feature type="signal peptide" evidence="2">
    <location>
        <begin position="1"/>
        <end position="28"/>
    </location>
</feature>
<dbReference type="Proteomes" id="UP001497444">
    <property type="component" value="Chromosome 13"/>
</dbReference>
<feature type="chain" id="PRO_5046021720" evidence="2">
    <location>
        <begin position="29"/>
        <end position="323"/>
    </location>
</feature>
<protein>
    <submittedName>
        <fullName evidence="3">Uncharacterized protein</fullName>
    </submittedName>
</protein>
<feature type="region of interest" description="Disordered" evidence="1">
    <location>
        <begin position="194"/>
        <end position="221"/>
    </location>
</feature>
<evidence type="ECO:0000256" key="2">
    <source>
        <dbReference type="SAM" id="SignalP"/>
    </source>
</evidence>
<name>A0ABP0W1T0_9BRYO</name>
<evidence type="ECO:0000313" key="4">
    <source>
        <dbReference type="Proteomes" id="UP001497444"/>
    </source>
</evidence>
<keyword evidence="4" id="KW-1185">Reference proteome</keyword>
<organism evidence="3 4">
    <name type="scientific">Sphagnum jensenii</name>
    <dbReference type="NCBI Taxonomy" id="128206"/>
    <lineage>
        <taxon>Eukaryota</taxon>
        <taxon>Viridiplantae</taxon>
        <taxon>Streptophyta</taxon>
        <taxon>Embryophyta</taxon>
        <taxon>Bryophyta</taxon>
        <taxon>Sphagnophytina</taxon>
        <taxon>Sphagnopsida</taxon>
        <taxon>Sphagnales</taxon>
        <taxon>Sphagnaceae</taxon>
        <taxon>Sphagnum</taxon>
    </lineage>
</organism>
<gene>
    <name evidence="3" type="ORF">CSSPJE1EN1_LOCUS6197</name>
</gene>
<evidence type="ECO:0000313" key="3">
    <source>
        <dbReference type="EMBL" id="CAK9260719.1"/>
    </source>
</evidence>
<proteinExistence type="predicted"/>
<dbReference type="EMBL" id="OZ020108">
    <property type="protein sequence ID" value="CAK9260719.1"/>
    <property type="molecule type" value="Genomic_DNA"/>
</dbReference>
<feature type="region of interest" description="Disordered" evidence="1">
    <location>
        <begin position="149"/>
        <end position="176"/>
    </location>
</feature>
<reference evidence="3" key="1">
    <citation type="submission" date="2024-02" db="EMBL/GenBank/DDBJ databases">
        <authorList>
            <consortium name="ELIXIR-Norway"/>
            <consortium name="Elixir Norway"/>
        </authorList>
    </citation>
    <scope>NUCLEOTIDE SEQUENCE</scope>
</reference>